<gene>
    <name evidence="1" type="ORF">BT96DRAFT_168453</name>
</gene>
<proteinExistence type="predicted"/>
<evidence type="ECO:0000313" key="1">
    <source>
        <dbReference type="EMBL" id="KAE9382817.1"/>
    </source>
</evidence>
<dbReference type="EMBL" id="ML770962">
    <property type="protein sequence ID" value="KAE9382817.1"/>
    <property type="molecule type" value="Genomic_DNA"/>
</dbReference>
<accession>A0A6A4GBF8</accession>
<evidence type="ECO:0000313" key="2">
    <source>
        <dbReference type="Proteomes" id="UP000799118"/>
    </source>
</evidence>
<sequence length="102" mass="12021">MVALLTISDRECGHKAQYRQNHSNFYKDLFRLYPRLVARSWQTGVNNTNIFGVSTALVLLSAYLYQATSNNTYLRCRSTIWCFYDNIMHITRGEQWDTQQCQ</sequence>
<dbReference type="Proteomes" id="UP000799118">
    <property type="component" value="Unassembled WGS sequence"/>
</dbReference>
<reference evidence="1" key="1">
    <citation type="journal article" date="2019" name="Environ. Microbiol.">
        <title>Fungal ecological strategies reflected in gene transcription - a case study of two litter decomposers.</title>
        <authorList>
            <person name="Barbi F."/>
            <person name="Kohler A."/>
            <person name="Barry K."/>
            <person name="Baskaran P."/>
            <person name="Daum C."/>
            <person name="Fauchery L."/>
            <person name="Ihrmark K."/>
            <person name="Kuo A."/>
            <person name="LaButti K."/>
            <person name="Lipzen A."/>
            <person name="Morin E."/>
            <person name="Grigoriev I.V."/>
            <person name="Henrissat B."/>
            <person name="Lindahl B."/>
            <person name="Martin F."/>
        </authorList>
    </citation>
    <scope>NUCLEOTIDE SEQUENCE</scope>
    <source>
        <strain evidence="1">JB14</strain>
    </source>
</reference>
<protein>
    <submittedName>
        <fullName evidence="1">Uncharacterized protein</fullName>
    </submittedName>
</protein>
<keyword evidence="2" id="KW-1185">Reference proteome</keyword>
<dbReference type="AlphaFoldDB" id="A0A6A4GBF8"/>
<organism evidence="1 2">
    <name type="scientific">Gymnopus androsaceus JB14</name>
    <dbReference type="NCBI Taxonomy" id="1447944"/>
    <lineage>
        <taxon>Eukaryota</taxon>
        <taxon>Fungi</taxon>
        <taxon>Dikarya</taxon>
        <taxon>Basidiomycota</taxon>
        <taxon>Agaricomycotina</taxon>
        <taxon>Agaricomycetes</taxon>
        <taxon>Agaricomycetidae</taxon>
        <taxon>Agaricales</taxon>
        <taxon>Marasmiineae</taxon>
        <taxon>Omphalotaceae</taxon>
        <taxon>Gymnopus</taxon>
    </lineage>
</organism>
<name>A0A6A4GBF8_9AGAR</name>